<comment type="caution">
    <text evidence="4">The sequence shown here is derived from an EMBL/GenBank/DDBJ whole genome shotgun (WGS) entry which is preliminary data.</text>
</comment>
<evidence type="ECO:0000313" key="5">
    <source>
        <dbReference type="Proteomes" id="UP000630353"/>
    </source>
</evidence>
<dbReference type="InterPro" id="IPR020843">
    <property type="entry name" value="ER"/>
</dbReference>
<dbReference type="RefSeq" id="WP_189987021.1">
    <property type="nucleotide sequence ID" value="NZ_BMZS01000001.1"/>
</dbReference>
<reference evidence="4" key="2">
    <citation type="submission" date="2020-09" db="EMBL/GenBank/DDBJ databases">
        <authorList>
            <person name="Sun Q."/>
            <person name="Kim S."/>
        </authorList>
    </citation>
    <scope>NUCLEOTIDE SEQUENCE</scope>
    <source>
        <strain evidence="4">KCTC 42651</strain>
    </source>
</reference>
<keyword evidence="5" id="KW-1185">Reference proteome</keyword>
<dbReference type="SUPFAM" id="SSF51735">
    <property type="entry name" value="NAD(P)-binding Rossmann-fold domains"/>
    <property type="match status" value="1"/>
</dbReference>
<dbReference type="Gene3D" id="3.40.50.720">
    <property type="entry name" value="NAD(P)-binding Rossmann-like Domain"/>
    <property type="match status" value="1"/>
</dbReference>
<protein>
    <submittedName>
        <fullName evidence="4">Quinone oxidoreductase</fullName>
    </submittedName>
</protein>
<keyword evidence="1" id="KW-0521">NADP</keyword>
<proteinExistence type="predicted"/>
<dbReference type="GO" id="GO:0035925">
    <property type="term" value="F:mRNA 3'-UTR AU-rich region binding"/>
    <property type="evidence" value="ECO:0007669"/>
    <property type="project" value="TreeGrafter"/>
</dbReference>
<dbReference type="GO" id="GO:0003960">
    <property type="term" value="F:quinone reductase (NADPH) activity"/>
    <property type="evidence" value="ECO:0007669"/>
    <property type="project" value="InterPro"/>
</dbReference>
<dbReference type="Pfam" id="PF08240">
    <property type="entry name" value="ADH_N"/>
    <property type="match status" value="1"/>
</dbReference>
<dbReference type="SUPFAM" id="SSF50129">
    <property type="entry name" value="GroES-like"/>
    <property type="match status" value="1"/>
</dbReference>
<dbReference type="FunFam" id="3.40.50.720:FF:000053">
    <property type="entry name" value="Quinone oxidoreductase 1"/>
    <property type="match status" value="1"/>
</dbReference>
<dbReference type="Pfam" id="PF00107">
    <property type="entry name" value="ADH_zinc_N"/>
    <property type="match status" value="1"/>
</dbReference>
<reference evidence="4" key="1">
    <citation type="journal article" date="2014" name="Int. J. Syst. Evol. Microbiol.">
        <title>Complete genome sequence of Corynebacterium casei LMG S-19264T (=DSM 44701T), isolated from a smear-ripened cheese.</title>
        <authorList>
            <consortium name="US DOE Joint Genome Institute (JGI-PGF)"/>
            <person name="Walter F."/>
            <person name="Albersmeier A."/>
            <person name="Kalinowski J."/>
            <person name="Ruckert C."/>
        </authorList>
    </citation>
    <scope>NUCLEOTIDE SEQUENCE</scope>
    <source>
        <strain evidence="4">KCTC 42651</strain>
    </source>
</reference>
<dbReference type="PROSITE" id="PS01162">
    <property type="entry name" value="QOR_ZETA_CRYSTAL"/>
    <property type="match status" value="1"/>
</dbReference>
<dbReference type="GO" id="GO:0070402">
    <property type="term" value="F:NADPH binding"/>
    <property type="evidence" value="ECO:0007669"/>
    <property type="project" value="TreeGrafter"/>
</dbReference>
<gene>
    <name evidence="4" type="primary">qor</name>
    <name evidence="4" type="ORF">GCM10017083_01820</name>
</gene>
<dbReference type="GO" id="GO:0005829">
    <property type="term" value="C:cytosol"/>
    <property type="evidence" value="ECO:0007669"/>
    <property type="project" value="TreeGrafter"/>
</dbReference>
<sequence length="324" mass="34071">MVKAIRFHKPGGPEVMQLEDIELAAPAAGQIQIRHTAIGLNYIDTYHRSGLYPLALPHGLGMEGAGTVAAVGDGVRDFAVGDRVAYAAPPPGSYSEARNIEASKVVKVPAGVDDKTAAAMMLKGMTAQYLIRQVYKVQAGDTILIHAAAGGVGLIVCQWAKALGATVIGTVGSDAKAELAKANGCDHPIVYSRDDFVEKTLEITGGKKLPVVYDSIGKDTWPKSLDVLRPRGMMVSFGQSSGPIPPVDLGIFAAKGSLQFTRPTLMTFTATKAGLDEMAADLFAAVSSGKVKINIEQTYALADIVKAHQDLEGRKTTGSTVILP</sequence>
<keyword evidence="2" id="KW-0560">Oxidoreductase</keyword>
<dbReference type="GO" id="GO:0008270">
    <property type="term" value="F:zinc ion binding"/>
    <property type="evidence" value="ECO:0007669"/>
    <property type="project" value="InterPro"/>
</dbReference>
<dbReference type="CDD" id="cd05286">
    <property type="entry name" value="QOR2"/>
    <property type="match status" value="1"/>
</dbReference>
<dbReference type="PANTHER" id="PTHR48106">
    <property type="entry name" value="QUINONE OXIDOREDUCTASE PIG3-RELATED"/>
    <property type="match status" value="1"/>
</dbReference>
<evidence type="ECO:0000259" key="3">
    <source>
        <dbReference type="SMART" id="SM00829"/>
    </source>
</evidence>
<dbReference type="InterPro" id="IPR013154">
    <property type="entry name" value="ADH-like_N"/>
</dbReference>
<evidence type="ECO:0000256" key="2">
    <source>
        <dbReference type="ARBA" id="ARBA00023002"/>
    </source>
</evidence>
<dbReference type="AlphaFoldDB" id="A0A919CMB7"/>
<dbReference type="PANTHER" id="PTHR48106:SF13">
    <property type="entry name" value="QUINONE OXIDOREDUCTASE-RELATED"/>
    <property type="match status" value="1"/>
</dbReference>
<organism evidence="4 5">
    <name type="scientific">Thalassobaculum fulvum</name>
    <dbReference type="NCBI Taxonomy" id="1633335"/>
    <lineage>
        <taxon>Bacteria</taxon>
        <taxon>Pseudomonadati</taxon>
        <taxon>Pseudomonadota</taxon>
        <taxon>Alphaproteobacteria</taxon>
        <taxon>Rhodospirillales</taxon>
        <taxon>Thalassobaculaceae</taxon>
        <taxon>Thalassobaculum</taxon>
    </lineage>
</organism>
<dbReference type="InterPro" id="IPR013149">
    <property type="entry name" value="ADH-like_C"/>
</dbReference>
<dbReference type="NCBIfam" id="NF008024">
    <property type="entry name" value="PRK10754.1"/>
    <property type="match status" value="1"/>
</dbReference>
<name>A0A919CMB7_9PROT</name>
<accession>A0A919CMB7</accession>
<dbReference type="InterPro" id="IPR047618">
    <property type="entry name" value="QOR-like"/>
</dbReference>
<dbReference type="InterPro" id="IPR036291">
    <property type="entry name" value="NAD(P)-bd_dom_sf"/>
</dbReference>
<dbReference type="Gene3D" id="3.90.180.10">
    <property type="entry name" value="Medium-chain alcohol dehydrogenases, catalytic domain"/>
    <property type="match status" value="1"/>
</dbReference>
<dbReference type="EMBL" id="BMZS01000001">
    <property type="protein sequence ID" value="GHD39678.1"/>
    <property type="molecule type" value="Genomic_DNA"/>
</dbReference>
<dbReference type="InterPro" id="IPR002364">
    <property type="entry name" value="Quin_OxRdtase/zeta-crystal_CS"/>
</dbReference>
<dbReference type="SMART" id="SM00829">
    <property type="entry name" value="PKS_ER"/>
    <property type="match status" value="1"/>
</dbReference>
<dbReference type="Proteomes" id="UP000630353">
    <property type="component" value="Unassembled WGS sequence"/>
</dbReference>
<evidence type="ECO:0000313" key="4">
    <source>
        <dbReference type="EMBL" id="GHD39678.1"/>
    </source>
</evidence>
<evidence type="ECO:0000256" key="1">
    <source>
        <dbReference type="ARBA" id="ARBA00022857"/>
    </source>
</evidence>
<dbReference type="InterPro" id="IPR011032">
    <property type="entry name" value="GroES-like_sf"/>
</dbReference>
<feature type="domain" description="Enoyl reductase (ER)" evidence="3">
    <location>
        <begin position="11"/>
        <end position="322"/>
    </location>
</feature>